<dbReference type="EMBL" id="JAKJXP020000024">
    <property type="protein sequence ID" value="KAK7753982.1"/>
    <property type="molecule type" value="Genomic_DNA"/>
</dbReference>
<keyword evidence="3" id="KW-1185">Reference proteome</keyword>
<dbReference type="PANTHER" id="PTHR43881">
    <property type="entry name" value="GAMMA-GLUTAMYLTRANSPEPTIDASE (AFU_ORTHOLOGUE AFUA_4G13580)"/>
    <property type="match status" value="1"/>
</dbReference>
<dbReference type="PANTHER" id="PTHR43881:SF1">
    <property type="entry name" value="GAMMA-GLUTAMYLTRANSPEPTIDASE (AFU_ORTHOLOGUE AFUA_4G13580)"/>
    <property type="match status" value="1"/>
</dbReference>
<protein>
    <recommendedName>
        <fullName evidence="4">Gamma-glutamyltranspeptidase</fullName>
    </recommendedName>
</protein>
<evidence type="ECO:0000313" key="3">
    <source>
        <dbReference type="Proteomes" id="UP001320420"/>
    </source>
</evidence>
<comment type="caution">
    <text evidence="2">The sequence shown here is derived from an EMBL/GenBank/DDBJ whole genome shotgun (WGS) entry which is preliminary data.</text>
</comment>
<dbReference type="InterPro" id="IPR043137">
    <property type="entry name" value="GGT_ssub_C"/>
</dbReference>
<dbReference type="PRINTS" id="PR01210">
    <property type="entry name" value="GGTRANSPTASE"/>
</dbReference>
<feature type="region of interest" description="Disordered" evidence="1">
    <location>
        <begin position="227"/>
        <end position="259"/>
    </location>
</feature>
<dbReference type="Proteomes" id="UP001320420">
    <property type="component" value="Unassembled WGS sequence"/>
</dbReference>
<feature type="compositionally biased region" description="Acidic residues" evidence="1">
    <location>
        <begin position="240"/>
        <end position="249"/>
    </location>
</feature>
<name>A0AAN9UVK5_9PEZI</name>
<dbReference type="Gene3D" id="1.10.246.230">
    <property type="match status" value="1"/>
</dbReference>
<dbReference type="SUPFAM" id="SSF56235">
    <property type="entry name" value="N-terminal nucleophile aminohydrolases (Ntn hydrolases)"/>
    <property type="match status" value="2"/>
</dbReference>
<feature type="region of interest" description="Disordered" evidence="1">
    <location>
        <begin position="498"/>
        <end position="520"/>
    </location>
</feature>
<feature type="compositionally biased region" description="Basic and acidic residues" evidence="1">
    <location>
        <begin position="250"/>
        <end position="259"/>
    </location>
</feature>
<dbReference type="InterPro" id="IPR029055">
    <property type="entry name" value="Ntn_hydrolases_N"/>
</dbReference>
<dbReference type="Pfam" id="PF01019">
    <property type="entry name" value="G_glu_transpept"/>
    <property type="match status" value="1"/>
</dbReference>
<reference evidence="2 3" key="1">
    <citation type="submission" date="2024-02" db="EMBL/GenBank/DDBJ databases">
        <title>De novo assembly and annotation of 12 fungi associated with fruit tree decline syndrome in Ontario, Canada.</title>
        <authorList>
            <person name="Sulman M."/>
            <person name="Ellouze W."/>
            <person name="Ilyukhin E."/>
        </authorList>
    </citation>
    <scope>NUCLEOTIDE SEQUENCE [LARGE SCALE GENOMIC DNA]</scope>
    <source>
        <strain evidence="2 3">M11/M66-122</strain>
    </source>
</reference>
<feature type="compositionally biased region" description="Basic and acidic residues" evidence="1">
    <location>
        <begin position="227"/>
        <end position="239"/>
    </location>
</feature>
<dbReference type="Gene3D" id="3.60.20.40">
    <property type="match status" value="1"/>
</dbReference>
<evidence type="ECO:0000256" key="1">
    <source>
        <dbReference type="SAM" id="MobiDB-lite"/>
    </source>
</evidence>
<dbReference type="InterPro" id="IPR052896">
    <property type="entry name" value="GGT-like_enzyme"/>
</dbReference>
<organism evidence="2 3">
    <name type="scientific">Diatrype stigma</name>
    <dbReference type="NCBI Taxonomy" id="117547"/>
    <lineage>
        <taxon>Eukaryota</taxon>
        <taxon>Fungi</taxon>
        <taxon>Dikarya</taxon>
        <taxon>Ascomycota</taxon>
        <taxon>Pezizomycotina</taxon>
        <taxon>Sordariomycetes</taxon>
        <taxon>Xylariomycetidae</taxon>
        <taxon>Xylariales</taxon>
        <taxon>Diatrypaceae</taxon>
        <taxon>Diatrype</taxon>
    </lineage>
</organism>
<dbReference type="AlphaFoldDB" id="A0AAN9UVK5"/>
<gene>
    <name evidence="2" type="ORF">SLS62_004081</name>
</gene>
<accession>A0AAN9UVK5</accession>
<evidence type="ECO:0000313" key="2">
    <source>
        <dbReference type="EMBL" id="KAK7753982.1"/>
    </source>
</evidence>
<sequence length="593" mass="62504">MTEPCSTGIGGDMFCLFYDAATKKVSALNGSGRAGAKCTLKTIRASLGLPPDGTGGKIPKNSVHAVTVPGAAAGWCDAVERFGSGKLSMERILRPAIELGEKGFPVSEITAHFWKNSEAKIRNASPNGAEMLKVDPTAPDGARAPRAGEIMKNPTLAQTFRTLAAEGKSGFYTGRIAEALVGVVRDLGGHLELGDLEHHLETGSESVDPISLKLRGLGVAERLREGIIRDGGDGGGGEKEGEEGGEGEEEKEKEKEEKEDIGLEVWEHPPNGQGIVALMALGIIQELERAGRIPRFGAADFNTAPYLHAIIEALRLAFADAAWFVTDPDVSAVPTAELISEAYLAERAKLFSADRACGVPAHGSPALRSADTVYFAVSDPAGNAVSFINSNYGGFGTCIVPPGCGFTLQNRAANFSLDRGHPNVLAPRKRPYHTIIPAAATTFGLGDGGSLHSVFGVMGGFMQPQGHVQVLLGQVVGGLSPQQALDAPRVCIGAGLPTRKRKRAGSQDPDSQQQEGADEVTRDLTVYCEEGLPAETVEGLRRLGHDTKVLSGALRSKFGRGQIIRWSVDPVEKDIGVWSAGSDMRGDGAAYPL</sequence>
<proteinExistence type="predicted"/>
<evidence type="ECO:0008006" key="4">
    <source>
        <dbReference type="Google" id="ProtNLM"/>
    </source>
</evidence>